<organism evidence="2 3">
    <name type="scientific">Modestobacter marinus</name>
    <dbReference type="NCBI Taxonomy" id="477641"/>
    <lineage>
        <taxon>Bacteria</taxon>
        <taxon>Bacillati</taxon>
        <taxon>Actinomycetota</taxon>
        <taxon>Actinomycetes</taxon>
        <taxon>Geodermatophilales</taxon>
        <taxon>Geodermatophilaceae</taxon>
        <taxon>Modestobacter</taxon>
    </lineage>
</organism>
<reference evidence="2 3" key="3">
    <citation type="submission" date="2020-02" db="EMBL/GenBank/DDBJ databases">
        <title>Sequencing the genomes of 1000 actinobacteria strains.</title>
        <authorList>
            <person name="Klenk H.-P."/>
        </authorList>
    </citation>
    <scope>NUCLEOTIDE SEQUENCE [LARGE SCALE GENOMIC DNA]</scope>
    <source>
        <strain evidence="2 3">DSM 45201</strain>
    </source>
</reference>
<evidence type="ECO:0000313" key="4">
    <source>
        <dbReference type="Proteomes" id="UP000648663"/>
    </source>
</evidence>
<sequence length="167" mass="16174">MSGPLPAPPAAGTFTRRSLLVAALAGTALVATGCTGSSGDETDAVTPAQVDRLAAQVRVQEEVVAAYDQALSSAPGLAAELAPLAAQARAQLDRLRAAAPGDTATASAAPAGAAAPTDPAEARVWLRGAVGAAATAHAEACPEFTGGRAALLGSIAAGLRGQDGLLA</sequence>
<evidence type="ECO:0000313" key="2">
    <source>
        <dbReference type="EMBL" id="NIH68048.1"/>
    </source>
</evidence>
<reference evidence="1" key="1">
    <citation type="journal article" date="2014" name="Int. J. Syst. Evol. Microbiol.">
        <title>Complete genome of a new Firmicutes species belonging to the dominant human colonic microbiota ('Ruminococcus bicirculans') reveals two chromosomes and a selective capacity to utilize plant glucans.</title>
        <authorList>
            <consortium name="NISC Comparative Sequencing Program"/>
            <person name="Wegmann U."/>
            <person name="Louis P."/>
            <person name="Goesmann A."/>
            <person name="Henrissat B."/>
            <person name="Duncan S.H."/>
            <person name="Flint H.J."/>
        </authorList>
    </citation>
    <scope>NUCLEOTIDE SEQUENCE</scope>
    <source>
        <strain evidence="1">CGMCC 4.5581</strain>
    </source>
</reference>
<evidence type="ECO:0008006" key="5">
    <source>
        <dbReference type="Google" id="ProtNLM"/>
    </source>
</evidence>
<dbReference type="EMBL" id="JAAMPA010000001">
    <property type="protein sequence ID" value="NIH68048.1"/>
    <property type="molecule type" value="Genomic_DNA"/>
</dbReference>
<protein>
    <recommendedName>
        <fullName evidence="5">DUF4439 domain-containing protein</fullName>
    </recommendedName>
</protein>
<dbReference type="PROSITE" id="PS51318">
    <property type="entry name" value="TAT"/>
    <property type="match status" value="1"/>
</dbReference>
<keyword evidence="4" id="KW-1185">Reference proteome</keyword>
<dbReference type="InterPro" id="IPR006311">
    <property type="entry name" value="TAT_signal"/>
</dbReference>
<dbReference type="AlphaFoldDB" id="A0A846LRL5"/>
<dbReference type="RefSeq" id="WP_166755331.1">
    <property type="nucleotide sequence ID" value="NZ_BAABJU010000015.1"/>
</dbReference>
<reference evidence="4" key="2">
    <citation type="journal article" date="2019" name="Int. J. Syst. Evol. Microbiol.">
        <title>The Global Catalogue of Microorganisms (GCM) 10K type strain sequencing project: providing services to taxonomists for standard genome sequencing and annotation.</title>
        <authorList>
            <consortium name="The Broad Institute Genomics Platform"/>
            <consortium name="The Broad Institute Genome Sequencing Center for Infectious Disease"/>
            <person name="Wu L."/>
            <person name="Ma J."/>
        </authorList>
    </citation>
    <scope>NUCLEOTIDE SEQUENCE [LARGE SCALE GENOMIC DNA]</scope>
    <source>
        <strain evidence="4">CGMCC 4.5581</strain>
    </source>
</reference>
<dbReference type="Proteomes" id="UP000552836">
    <property type="component" value="Unassembled WGS sequence"/>
</dbReference>
<proteinExistence type="predicted"/>
<comment type="caution">
    <text evidence="2">The sequence shown here is derived from an EMBL/GenBank/DDBJ whole genome shotgun (WGS) entry which is preliminary data.</text>
</comment>
<evidence type="ECO:0000313" key="3">
    <source>
        <dbReference type="Proteomes" id="UP000552836"/>
    </source>
</evidence>
<gene>
    <name evidence="2" type="ORF">FB380_002494</name>
    <name evidence="1" type="ORF">GCM10011589_26930</name>
</gene>
<dbReference type="EMBL" id="BMMI01000005">
    <property type="protein sequence ID" value="GGL69251.1"/>
    <property type="molecule type" value="Genomic_DNA"/>
</dbReference>
<reference evidence="1" key="4">
    <citation type="submission" date="2024-05" db="EMBL/GenBank/DDBJ databases">
        <authorList>
            <person name="Sun Q."/>
            <person name="Zhou Y."/>
        </authorList>
    </citation>
    <scope>NUCLEOTIDE SEQUENCE</scope>
    <source>
        <strain evidence="1">CGMCC 4.5581</strain>
    </source>
</reference>
<dbReference type="Proteomes" id="UP000648663">
    <property type="component" value="Unassembled WGS sequence"/>
</dbReference>
<name>A0A846LRL5_9ACTN</name>
<evidence type="ECO:0000313" key="1">
    <source>
        <dbReference type="EMBL" id="GGL69251.1"/>
    </source>
</evidence>
<accession>A0A846LRL5</accession>